<dbReference type="PROSITE" id="PS00211">
    <property type="entry name" value="ABC_TRANSPORTER_1"/>
    <property type="match status" value="1"/>
</dbReference>
<dbReference type="SUPFAM" id="SSF52540">
    <property type="entry name" value="P-loop containing nucleoside triphosphate hydrolases"/>
    <property type="match status" value="1"/>
</dbReference>
<dbReference type="InterPro" id="IPR017911">
    <property type="entry name" value="MacB-like_ATP-bd"/>
</dbReference>
<dbReference type="EMBL" id="MFNE01000019">
    <property type="protein sequence ID" value="OGG96078.1"/>
    <property type="molecule type" value="Genomic_DNA"/>
</dbReference>
<evidence type="ECO:0000256" key="3">
    <source>
        <dbReference type="ARBA" id="ARBA00022840"/>
    </source>
</evidence>
<accession>A0A1F6GD90</accession>
<dbReference type="GO" id="GO:0016887">
    <property type="term" value="F:ATP hydrolysis activity"/>
    <property type="evidence" value="ECO:0007669"/>
    <property type="project" value="InterPro"/>
</dbReference>
<dbReference type="GO" id="GO:0098796">
    <property type="term" value="C:membrane protein complex"/>
    <property type="evidence" value="ECO:0007669"/>
    <property type="project" value="UniProtKB-ARBA"/>
</dbReference>
<dbReference type="PANTHER" id="PTHR24220:SF689">
    <property type="entry name" value="LIPOPROTEIN-RELEASING SYSTEM ATP-BINDING PROTEIN LOLD"/>
    <property type="match status" value="1"/>
</dbReference>
<evidence type="ECO:0000259" key="5">
    <source>
        <dbReference type="PROSITE" id="PS50893"/>
    </source>
</evidence>
<dbReference type="STRING" id="1817772.A2527_12220"/>
<keyword evidence="2" id="KW-0547">Nucleotide-binding</keyword>
<dbReference type="PANTHER" id="PTHR24220">
    <property type="entry name" value="IMPORT ATP-BINDING PROTEIN"/>
    <property type="match status" value="1"/>
</dbReference>
<dbReference type="InterPro" id="IPR003593">
    <property type="entry name" value="AAA+_ATPase"/>
</dbReference>
<keyword evidence="1" id="KW-0813">Transport</keyword>
<evidence type="ECO:0000313" key="6">
    <source>
        <dbReference type="EMBL" id="OGG96078.1"/>
    </source>
</evidence>
<gene>
    <name evidence="6" type="ORF">A2527_12220</name>
</gene>
<name>A0A1F6GD90_9PROT</name>
<dbReference type="PROSITE" id="PS50893">
    <property type="entry name" value="ABC_TRANSPORTER_2"/>
    <property type="match status" value="1"/>
</dbReference>
<dbReference type="FunFam" id="3.40.50.300:FF:000032">
    <property type="entry name" value="Export ABC transporter ATP-binding protein"/>
    <property type="match status" value="1"/>
</dbReference>
<dbReference type="Proteomes" id="UP000178449">
    <property type="component" value="Unassembled WGS sequence"/>
</dbReference>
<evidence type="ECO:0000313" key="7">
    <source>
        <dbReference type="Proteomes" id="UP000178449"/>
    </source>
</evidence>
<proteinExistence type="inferred from homology"/>
<dbReference type="InterPro" id="IPR027417">
    <property type="entry name" value="P-loop_NTPase"/>
</dbReference>
<comment type="caution">
    <text evidence="6">The sequence shown here is derived from an EMBL/GenBank/DDBJ whole genome shotgun (WGS) entry which is preliminary data.</text>
</comment>
<dbReference type="AlphaFoldDB" id="A0A1F6GD90"/>
<reference evidence="6 7" key="1">
    <citation type="journal article" date="2016" name="Nat. Commun.">
        <title>Thousands of microbial genomes shed light on interconnected biogeochemical processes in an aquifer system.</title>
        <authorList>
            <person name="Anantharaman K."/>
            <person name="Brown C.T."/>
            <person name="Hug L.A."/>
            <person name="Sharon I."/>
            <person name="Castelle C.J."/>
            <person name="Probst A.J."/>
            <person name="Thomas B.C."/>
            <person name="Singh A."/>
            <person name="Wilkins M.J."/>
            <person name="Karaoz U."/>
            <person name="Brodie E.L."/>
            <person name="Williams K.H."/>
            <person name="Hubbard S.S."/>
            <person name="Banfield J.F."/>
        </authorList>
    </citation>
    <scope>NUCLEOTIDE SEQUENCE [LARGE SCALE GENOMIC DNA]</scope>
</reference>
<dbReference type="GO" id="GO:0005524">
    <property type="term" value="F:ATP binding"/>
    <property type="evidence" value="ECO:0007669"/>
    <property type="project" value="UniProtKB-KW"/>
</dbReference>
<dbReference type="CDD" id="cd03255">
    <property type="entry name" value="ABC_MJ0796_LolCDE_FtsE"/>
    <property type="match status" value="1"/>
</dbReference>
<evidence type="ECO:0000256" key="4">
    <source>
        <dbReference type="ARBA" id="ARBA00038388"/>
    </source>
</evidence>
<dbReference type="SMART" id="SM00382">
    <property type="entry name" value="AAA"/>
    <property type="match status" value="1"/>
</dbReference>
<comment type="similarity">
    <text evidence="4">Belongs to the ABC transporter superfamily. Macrolide exporter (TC 3.A.1.122) family.</text>
</comment>
<feature type="domain" description="ABC transporter" evidence="5">
    <location>
        <begin position="3"/>
        <end position="223"/>
    </location>
</feature>
<dbReference type="Pfam" id="PF00005">
    <property type="entry name" value="ABC_tran"/>
    <property type="match status" value="1"/>
</dbReference>
<organism evidence="6 7">
    <name type="scientific">Candidatus Lambdaproteobacteria bacterium RIFOXYD2_FULL_50_16</name>
    <dbReference type="NCBI Taxonomy" id="1817772"/>
    <lineage>
        <taxon>Bacteria</taxon>
        <taxon>Pseudomonadati</taxon>
        <taxon>Pseudomonadota</taxon>
        <taxon>Candidatus Lambdaproteobacteria</taxon>
    </lineage>
</organism>
<evidence type="ECO:0000256" key="2">
    <source>
        <dbReference type="ARBA" id="ARBA00022741"/>
    </source>
</evidence>
<dbReference type="InterPro" id="IPR003439">
    <property type="entry name" value="ABC_transporter-like_ATP-bd"/>
</dbReference>
<protein>
    <submittedName>
        <fullName evidence="6">ABC transporter ATP-binding protein</fullName>
    </submittedName>
</protein>
<dbReference type="InterPro" id="IPR015854">
    <property type="entry name" value="ABC_transpr_LolD-like"/>
</dbReference>
<dbReference type="GO" id="GO:0005886">
    <property type="term" value="C:plasma membrane"/>
    <property type="evidence" value="ECO:0007669"/>
    <property type="project" value="TreeGrafter"/>
</dbReference>
<keyword evidence="3 6" id="KW-0067">ATP-binding</keyword>
<evidence type="ECO:0000256" key="1">
    <source>
        <dbReference type="ARBA" id="ARBA00022448"/>
    </source>
</evidence>
<dbReference type="InterPro" id="IPR017871">
    <property type="entry name" value="ABC_transporter-like_CS"/>
</dbReference>
<sequence length="223" mass="24130">MALKLVHLHKSYPAQGGAKPVKVLENLELELEPQQSLAIIGQSGSGKSTLLSLIAGLDRPDQGQVILGGQDLTQLNQRALSLYRAKNLGIVFQQFHLMPHLTALENVALPLELLRRSNPKREAQKMLDAVGLGERLGHFPGHLSGGECQRVAIARALVVKPSLLLADEPTGNLDEKTGQSLSHLLFELAESQKMTLLLVTHNKELAKACKTCLSLSEGALHVV</sequence>
<dbReference type="GO" id="GO:0022857">
    <property type="term" value="F:transmembrane transporter activity"/>
    <property type="evidence" value="ECO:0007669"/>
    <property type="project" value="TreeGrafter"/>
</dbReference>
<dbReference type="Gene3D" id="3.40.50.300">
    <property type="entry name" value="P-loop containing nucleotide triphosphate hydrolases"/>
    <property type="match status" value="1"/>
</dbReference>